<dbReference type="Gene3D" id="1.20.1560.10">
    <property type="entry name" value="ABC transporter type 1, transmembrane domain"/>
    <property type="match status" value="1"/>
</dbReference>
<accession>A0A841BAQ7</accession>
<dbReference type="Pfam" id="PF00005">
    <property type="entry name" value="ABC_tran"/>
    <property type="match status" value="1"/>
</dbReference>
<dbReference type="PANTHER" id="PTHR24221">
    <property type="entry name" value="ATP-BINDING CASSETTE SUB-FAMILY B"/>
    <property type="match status" value="1"/>
</dbReference>
<dbReference type="GO" id="GO:0140359">
    <property type="term" value="F:ABC-type transporter activity"/>
    <property type="evidence" value="ECO:0007669"/>
    <property type="project" value="InterPro"/>
</dbReference>
<dbReference type="SMART" id="SM00382">
    <property type="entry name" value="AAA"/>
    <property type="match status" value="1"/>
</dbReference>
<dbReference type="InterPro" id="IPR003593">
    <property type="entry name" value="AAA+_ATPase"/>
</dbReference>
<dbReference type="Proteomes" id="UP000580861">
    <property type="component" value="Unassembled WGS sequence"/>
</dbReference>
<dbReference type="AlphaFoldDB" id="A0A841BAQ7"/>
<dbReference type="PROSITE" id="PS00211">
    <property type="entry name" value="ABC_TRANSPORTER_1"/>
    <property type="match status" value="1"/>
</dbReference>
<feature type="transmembrane region" description="Helical" evidence="11">
    <location>
        <begin position="50"/>
        <end position="70"/>
    </location>
</feature>
<evidence type="ECO:0000313" key="15">
    <source>
        <dbReference type="Proteomes" id="UP000580861"/>
    </source>
</evidence>
<evidence type="ECO:0000259" key="12">
    <source>
        <dbReference type="PROSITE" id="PS50893"/>
    </source>
</evidence>
<reference evidence="14 15" key="1">
    <citation type="submission" date="2020-08" db="EMBL/GenBank/DDBJ databases">
        <title>Sequencing the genomes of 1000 actinobacteria strains.</title>
        <authorList>
            <person name="Klenk H.-P."/>
        </authorList>
    </citation>
    <scope>NUCLEOTIDE SEQUENCE [LARGE SCALE GENOMIC DNA]</scope>
    <source>
        <strain evidence="14 15">DSM 45272</strain>
    </source>
</reference>
<dbReference type="GO" id="GO:0005524">
    <property type="term" value="F:ATP binding"/>
    <property type="evidence" value="ECO:0007669"/>
    <property type="project" value="UniProtKB-KW"/>
</dbReference>
<feature type="transmembrane region" description="Helical" evidence="11">
    <location>
        <begin position="18"/>
        <end position="38"/>
    </location>
</feature>
<sequence length="581" mass="61139">MIRRLYGLWPDPRLLARLWSLTSAQAVLQGLLLGLLIPTLDAVVRPEPDVAAATPWLVPGAIGALIYGTLSVLADPVGYAAGGALAAQLRKRAIRHVSTLPLGWFTAANKARLARAVTADIGDAAHLAVVIGNPVITSTVLPGTVAIIVLLVEWRVACLLCLTALAASFVLRRAARVATEAEVELERASAEVAGRAIELGQAQPVLRAAGQAEGTPRMHAALDEHRRTYRAGMDRARRPFFAYTGVVAAGFVAVLALVAGLMLGGSVGVAEAIVLLVLAARFLQPLGNLIDLVGALRAMTNKISRIEELLAAPALPSPTGPARGISEPSVELSHVTFTYPGGAAPALRDVSLYCPPGSTTALVGPSGSGKTTVTRLIARFFDAEAGTVSVGGVDVRDLEPAVLLDDIAIVFQDVYLFDDTIEHNLRLARPEATWDELRDVARAARLDEVIERLPGGWDTRVGEAGAQLSGGERQRVAIARAMLKRARVVLVDEASSALDPENEAAITQAIANLGADPDRTMLVIAHRPATLAAADQVVSLDAGQVVETGTPAELLRTGGTFARISGQYDQARHWRIGTTAP</sequence>
<dbReference type="GO" id="GO:0016887">
    <property type="term" value="F:ATP hydrolysis activity"/>
    <property type="evidence" value="ECO:0007669"/>
    <property type="project" value="InterPro"/>
</dbReference>
<evidence type="ECO:0000259" key="13">
    <source>
        <dbReference type="PROSITE" id="PS50929"/>
    </source>
</evidence>
<comment type="similarity">
    <text evidence="10">Belongs to the ABC transporter superfamily. Siderophore-Fe(3+) uptake transporter (SIUT) (TC 3.A.1.21) family.</text>
</comment>
<feature type="domain" description="ABC transporter" evidence="12">
    <location>
        <begin position="330"/>
        <end position="567"/>
    </location>
</feature>
<dbReference type="RefSeq" id="WP_184900643.1">
    <property type="nucleotide sequence ID" value="NZ_JACHMX010000001.1"/>
</dbReference>
<evidence type="ECO:0000256" key="3">
    <source>
        <dbReference type="ARBA" id="ARBA00022475"/>
    </source>
</evidence>
<evidence type="ECO:0000256" key="5">
    <source>
        <dbReference type="ARBA" id="ARBA00022692"/>
    </source>
</evidence>
<keyword evidence="7 14" id="KW-0067">ATP-binding</keyword>
<keyword evidence="8 11" id="KW-1133">Transmembrane helix</keyword>
<keyword evidence="15" id="KW-1185">Reference proteome</keyword>
<evidence type="ECO:0000256" key="4">
    <source>
        <dbReference type="ARBA" id="ARBA00022519"/>
    </source>
</evidence>
<keyword evidence="6" id="KW-0547">Nucleotide-binding</keyword>
<keyword evidence="2" id="KW-0813">Transport</keyword>
<dbReference type="Pfam" id="PF00664">
    <property type="entry name" value="ABC_membrane"/>
    <property type="match status" value="1"/>
</dbReference>
<evidence type="ECO:0000256" key="6">
    <source>
        <dbReference type="ARBA" id="ARBA00022741"/>
    </source>
</evidence>
<dbReference type="InterPro" id="IPR011527">
    <property type="entry name" value="ABC1_TM_dom"/>
</dbReference>
<evidence type="ECO:0000256" key="2">
    <source>
        <dbReference type="ARBA" id="ARBA00022448"/>
    </source>
</evidence>
<comment type="subcellular location">
    <subcellularLocation>
        <location evidence="1">Cell inner membrane</location>
        <topology evidence="1">Multi-pass membrane protein</topology>
    </subcellularLocation>
</comment>
<evidence type="ECO:0000256" key="11">
    <source>
        <dbReference type="SAM" id="Phobius"/>
    </source>
</evidence>
<dbReference type="PROSITE" id="PS50929">
    <property type="entry name" value="ABC_TM1F"/>
    <property type="match status" value="1"/>
</dbReference>
<protein>
    <submittedName>
        <fullName evidence="14">ATP-binding cassette subfamily B protein</fullName>
    </submittedName>
</protein>
<dbReference type="PROSITE" id="PS50893">
    <property type="entry name" value="ABC_TRANSPORTER_2"/>
    <property type="match status" value="1"/>
</dbReference>
<dbReference type="GO" id="GO:0034040">
    <property type="term" value="F:ATPase-coupled lipid transmembrane transporter activity"/>
    <property type="evidence" value="ECO:0007669"/>
    <property type="project" value="TreeGrafter"/>
</dbReference>
<dbReference type="Gene3D" id="3.40.50.300">
    <property type="entry name" value="P-loop containing nucleotide triphosphate hydrolases"/>
    <property type="match status" value="1"/>
</dbReference>
<evidence type="ECO:0000256" key="1">
    <source>
        <dbReference type="ARBA" id="ARBA00004429"/>
    </source>
</evidence>
<proteinExistence type="inferred from homology"/>
<gene>
    <name evidence="14" type="ORF">HDA45_005815</name>
</gene>
<dbReference type="GO" id="GO:0005886">
    <property type="term" value="C:plasma membrane"/>
    <property type="evidence" value="ECO:0007669"/>
    <property type="project" value="UniProtKB-SubCell"/>
</dbReference>
<keyword evidence="9 11" id="KW-0472">Membrane</keyword>
<evidence type="ECO:0000256" key="7">
    <source>
        <dbReference type="ARBA" id="ARBA00022840"/>
    </source>
</evidence>
<dbReference type="SUPFAM" id="SSF52540">
    <property type="entry name" value="P-loop containing nucleoside triphosphate hydrolases"/>
    <property type="match status" value="1"/>
</dbReference>
<evidence type="ECO:0000256" key="8">
    <source>
        <dbReference type="ARBA" id="ARBA00022989"/>
    </source>
</evidence>
<dbReference type="EMBL" id="JACHMX010000001">
    <property type="protein sequence ID" value="MBB5855728.1"/>
    <property type="molecule type" value="Genomic_DNA"/>
</dbReference>
<dbReference type="PANTHER" id="PTHR24221:SF654">
    <property type="entry name" value="ATP-BINDING CASSETTE SUB-FAMILY B MEMBER 6"/>
    <property type="match status" value="1"/>
</dbReference>
<evidence type="ECO:0000256" key="10">
    <source>
        <dbReference type="ARBA" id="ARBA00023455"/>
    </source>
</evidence>
<dbReference type="InterPro" id="IPR003439">
    <property type="entry name" value="ABC_transporter-like_ATP-bd"/>
</dbReference>
<feature type="transmembrane region" description="Helical" evidence="11">
    <location>
        <begin position="240"/>
        <end position="261"/>
    </location>
</feature>
<comment type="caution">
    <text evidence="14">The sequence shown here is derived from an EMBL/GenBank/DDBJ whole genome shotgun (WGS) entry which is preliminary data.</text>
</comment>
<keyword evidence="3" id="KW-1003">Cell membrane</keyword>
<evidence type="ECO:0000313" key="14">
    <source>
        <dbReference type="EMBL" id="MBB5855728.1"/>
    </source>
</evidence>
<dbReference type="InterPro" id="IPR039421">
    <property type="entry name" value="Type_1_exporter"/>
</dbReference>
<dbReference type="SUPFAM" id="SSF90123">
    <property type="entry name" value="ABC transporter transmembrane region"/>
    <property type="match status" value="1"/>
</dbReference>
<dbReference type="InterPro" id="IPR017871">
    <property type="entry name" value="ABC_transporter-like_CS"/>
</dbReference>
<dbReference type="FunFam" id="3.40.50.300:FF:000221">
    <property type="entry name" value="Multidrug ABC transporter ATP-binding protein"/>
    <property type="match status" value="1"/>
</dbReference>
<dbReference type="InterPro" id="IPR036640">
    <property type="entry name" value="ABC1_TM_sf"/>
</dbReference>
<keyword evidence="5 11" id="KW-0812">Transmembrane</keyword>
<name>A0A841BAQ7_9PSEU</name>
<dbReference type="InterPro" id="IPR027417">
    <property type="entry name" value="P-loop_NTPase"/>
</dbReference>
<evidence type="ECO:0000256" key="9">
    <source>
        <dbReference type="ARBA" id="ARBA00023136"/>
    </source>
</evidence>
<keyword evidence="4" id="KW-0997">Cell inner membrane</keyword>
<organism evidence="14 15">
    <name type="scientific">Amycolatopsis umgeniensis</name>
    <dbReference type="NCBI Taxonomy" id="336628"/>
    <lineage>
        <taxon>Bacteria</taxon>
        <taxon>Bacillati</taxon>
        <taxon>Actinomycetota</taxon>
        <taxon>Actinomycetes</taxon>
        <taxon>Pseudonocardiales</taxon>
        <taxon>Pseudonocardiaceae</taxon>
        <taxon>Amycolatopsis</taxon>
    </lineage>
</organism>
<feature type="domain" description="ABC transmembrane type-1" evidence="13">
    <location>
        <begin position="24"/>
        <end position="298"/>
    </location>
</feature>